<protein>
    <submittedName>
        <fullName evidence="4">Isoleucine patch superfamily-like protein</fullName>
    </submittedName>
</protein>
<dbReference type="PANTHER" id="PTHR23416:SF23">
    <property type="entry name" value="ACETYLTRANSFERASE C18B11.09C-RELATED"/>
    <property type="match status" value="1"/>
</dbReference>
<reference evidence="4 5" key="1">
    <citation type="submission" date="2016-08" db="EMBL/GenBank/DDBJ databases">
        <title>Genomes of anaerobic fungi encode conserved fungal cellulosomes for biomass hydrolysis.</title>
        <authorList>
            <consortium name="DOE Joint Genome Institute"/>
            <person name="Haitjema C.H."/>
            <person name="Gilmore S.P."/>
            <person name="Henske J.K."/>
            <person name="Solomon K.V."/>
            <person name="De Groot R."/>
            <person name="Kuo A."/>
            <person name="Mondo S.J."/>
            <person name="Salamov A.A."/>
            <person name="Labutti K."/>
            <person name="Zhao Z."/>
            <person name="Chiniquy J."/>
            <person name="Barry K."/>
            <person name="Brewer H.M."/>
            <person name="Purvine S.O."/>
            <person name="Wright A.T."/>
            <person name="Boxma B."/>
            <person name="Van Alen T."/>
            <person name="Hackstein J.H."/>
            <person name="Baker S.E."/>
            <person name="Grigoriev I.V."/>
            <person name="O'Malley M.A."/>
        </authorList>
    </citation>
    <scope>NUCLEOTIDE SEQUENCE [LARGE SCALE GENOMIC DNA]</scope>
    <source>
        <strain evidence="5">finn</strain>
    </source>
</reference>
<dbReference type="FunFam" id="2.160.10.10:FF:000025">
    <property type="entry name" value="Hexapeptide-repeat containing-acetyltransferase"/>
    <property type="match status" value="1"/>
</dbReference>
<dbReference type="Pfam" id="PF14602">
    <property type="entry name" value="Hexapep_2"/>
    <property type="match status" value="1"/>
</dbReference>
<dbReference type="GO" id="GO:0008374">
    <property type="term" value="F:O-acyltransferase activity"/>
    <property type="evidence" value="ECO:0007669"/>
    <property type="project" value="TreeGrafter"/>
</dbReference>
<proteinExistence type="inferred from homology"/>
<evidence type="ECO:0000313" key="4">
    <source>
        <dbReference type="EMBL" id="ORX50048.1"/>
    </source>
</evidence>
<dbReference type="CDD" id="cd03357">
    <property type="entry name" value="LbH_MAT_GAT"/>
    <property type="match status" value="1"/>
</dbReference>
<evidence type="ECO:0000256" key="1">
    <source>
        <dbReference type="ARBA" id="ARBA00007274"/>
    </source>
</evidence>
<evidence type="ECO:0000313" key="5">
    <source>
        <dbReference type="Proteomes" id="UP000193719"/>
    </source>
</evidence>
<keyword evidence="5" id="KW-1185">Reference proteome</keyword>
<dbReference type="InterPro" id="IPR051159">
    <property type="entry name" value="Hexapeptide_acetyltransf"/>
</dbReference>
<dbReference type="STRING" id="1754191.A0A1Y1V945"/>
<comment type="similarity">
    <text evidence="1">Belongs to the transferase hexapeptide repeat family.</text>
</comment>
<sequence>MIVTMMNYVMNVGNVKKIIKDIDKLEADDYKTRIKYFEKLFKKFGKGSYIEPPFHCDYGYNVSIGNRSMFNVFNVILDCGPVTIGNDCLFSPGCQIITVTHSLDYKERKNGIEYTKPVKIGNDCFFGAGCIVLPGVTIGDRVVIAAGSVVSTDIESDCVVGGNPAKVLRKLTDYQKDKKKEELKK</sequence>
<evidence type="ECO:0000256" key="3">
    <source>
        <dbReference type="ARBA" id="ARBA00023315"/>
    </source>
</evidence>
<dbReference type="PANTHER" id="PTHR23416">
    <property type="entry name" value="SIALIC ACID SYNTHASE-RELATED"/>
    <property type="match status" value="1"/>
</dbReference>
<organism evidence="4 5">
    <name type="scientific">Piromyces finnis</name>
    <dbReference type="NCBI Taxonomy" id="1754191"/>
    <lineage>
        <taxon>Eukaryota</taxon>
        <taxon>Fungi</taxon>
        <taxon>Fungi incertae sedis</taxon>
        <taxon>Chytridiomycota</taxon>
        <taxon>Chytridiomycota incertae sedis</taxon>
        <taxon>Neocallimastigomycetes</taxon>
        <taxon>Neocallimastigales</taxon>
        <taxon>Neocallimastigaceae</taxon>
        <taxon>Piromyces</taxon>
    </lineage>
</organism>
<dbReference type="InterPro" id="IPR001451">
    <property type="entry name" value="Hexapep"/>
</dbReference>
<dbReference type="GO" id="GO:0005829">
    <property type="term" value="C:cytosol"/>
    <property type="evidence" value="ECO:0007669"/>
    <property type="project" value="TreeGrafter"/>
</dbReference>
<dbReference type="SUPFAM" id="SSF51161">
    <property type="entry name" value="Trimeric LpxA-like enzymes"/>
    <property type="match status" value="1"/>
</dbReference>
<keyword evidence="2" id="KW-0808">Transferase</keyword>
<evidence type="ECO:0000256" key="2">
    <source>
        <dbReference type="ARBA" id="ARBA00022679"/>
    </source>
</evidence>
<dbReference type="OrthoDB" id="25818at2759"/>
<dbReference type="AlphaFoldDB" id="A0A1Y1V945"/>
<dbReference type="Gene3D" id="2.160.10.10">
    <property type="entry name" value="Hexapeptide repeat proteins"/>
    <property type="match status" value="1"/>
</dbReference>
<accession>A0A1Y1V945</accession>
<dbReference type="Proteomes" id="UP000193719">
    <property type="component" value="Unassembled WGS sequence"/>
</dbReference>
<reference evidence="4 5" key="2">
    <citation type="submission" date="2016-08" db="EMBL/GenBank/DDBJ databases">
        <title>Pervasive Adenine N6-methylation of Active Genes in Fungi.</title>
        <authorList>
            <consortium name="DOE Joint Genome Institute"/>
            <person name="Mondo S.J."/>
            <person name="Dannebaum R.O."/>
            <person name="Kuo R.C."/>
            <person name="Labutti K."/>
            <person name="Haridas S."/>
            <person name="Kuo A."/>
            <person name="Salamov A."/>
            <person name="Ahrendt S.R."/>
            <person name="Lipzen A."/>
            <person name="Sullivan W."/>
            <person name="Andreopoulos W.B."/>
            <person name="Clum A."/>
            <person name="Lindquist E."/>
            <person name="Daum C."/>
            <person name="Ramamoorthy G.K."/>
            <person name="Gryganskyi A."/>
            <person name="Culley D."/>
            <person name="Magnuson J.K."/>
            <person name="James T.Y."/>
            <person name="O'Malley M.A."/>
            <person name="Stajich J.E."/>
            <person name="Spatafora J.W."/>
            <person name="Visel A."/>
            <person name="Grigoriev I.V."/>
        </authorList>
    </citation>
    <scope>NUCLEOTIDE SEQUENCE [LARGE SCALE GENOMIC DNA]</scope>
    <source>
        <strain evidence="5">finn</strain>
    </source>
</reference>
<keyword evidence="3" id="KW-0012">Acyltransferase</keyword>
<name>A0A1Y1V945_9FUNG</name>
<comment type="caution">
    <text evidence="4">The sequence shown here is derived from an EMBL/GenBank/DDBJ whole genome shotgun (WGS) entry which is preliminary data.</text>
</comment>
<dbReference type="EMBL" id="MCFH01000022">
    <property type="protein sequence ID" value="ORX50048.1"/>
    <property type="molecule type" value="Genomic_DNA"/>
</dbReference>
<gene>
    <name evidence="4" type="ORF">BCR36DRAFT_63311</name>
</gene>
<dbReference type="InterPro" id="IPR011004">
    <property type="entry name" value="Trimer_LpxA-like_sf"/>
</dbReference>